<dbReference type="PANTHER" id="PTHR34114:SF11">
    <property type="entry name" value="ARABINOGALACTAN PROTEIN 13-RELATED"/>
    <property type="match status" value="1"/>
</dbReference>
<accession>A0AAU9NUY0</accession>
<evidence type="ECO:0000313" key="12">
    <source>
        <dbReference type="EMBL" id="CAH1441757.1"/>
    </source>
</evidence>
<name>A0AAU9NUY0_9ASTR</name>
<evidence type="ECO:0000256" key="2">
    <source>
        <dbReference type="ARBA" id="ARBA00005835"/>
    </source>
</evidence>
<keyword evidence="8" id="KW-0379">Hydroxylation</keyword>
<evidence type="ECO:0000256" key="6">
    <source>
        <dbReference type="ARBA" id="ARBA00023136"/>
    </source>
</evidence>
<keyword evidence="5" id="KW-0654">Proteoglycan</keyword>
<keyword evidence="6 11" id="KW-0472">Membrane</keyword>
<evidence type="ECO:0000256" key="10">
    <source>
        <dbReference type="ARBA" id="ARBA00037868"/>
    </source>
</evidence>
<evidence type="ECO:0000256" key="1">
    <source>
        <dbReference type="ARBA" id="ARBA00004589"/>
    </source>
</evidence>
<keyword evidence="9" id="KW-0449">Lipoprotein</keyword>
<evidence type="ECO:0000256" key="7">
    <source>
        <dbReference type="ARBA" id="ARBA00023180"/>
    </source>
</evidence>
<feature type="transmembrane region" description="Helical" evidence="11">
    <location>
        <begin position="88"/>
        <end position="109"/>
    </location>
</feature>
<keyword evidence="4" id="KW-0732">Signal</keyword>
<protein>
    <submittedName>
        <fullName evidence="12">Uncharacterized protein</fullName>
    </submittedName>
</protein>
<dbReference type="Proteomes" id="UP001157418">
    <property type="component" value="Unassembled WGS sequence"/>
</dbReference>
<dbReference type="GO" id="GO:0012505">
    <property type="term" value="C:endomembrane system"/>
    <property type="evidence" value="ECO:0007669"/>
    <property type="project" value="UniProtKB-SubCell"/>
</dbReference>
<comment type="caution">
    <text evidence="12">The sequence shown here is derived from an EMBL/GenBank/DDBJ whole genome shotgun (WGS) entry which is preliminary data.</text>
</comment>
<keyword evidence="13" id="KW-1185">Reference proteome</keyword>
<evidence type="ECO:0000313" key="13">
    <source>
        <dbReference type="Proteomes" id="UP001157418"/>
    </source>
</evidence>
<comment type="similarity">
    <text evidence="2">Belongs to the AG-peptide AGP family.</text>
</comment>
<evidence type="ECO:0000256" key="8">
    <source>
        <dbReference type="ARBA" id="ARBA00023278"/>
    </source>
</evidence>
<evidence type="ECO:0000256" key="4">
    <source>
        <dbReference type="ARBA" id="ARBA00022729"/>
    </source>
</evidence>
<keyword evidence="11" id="KW-0812">Transmembrane</keyword>
<dbReference type="EMBL" id="CAKMRJ010005412">
    <property type="protein sequence ID" value="CAH1441757.1"/>
    <property type="molecule type" value="Genomic_DNA"/>
</dbReference>
<proteinExistence type="inferred from homology"/>
<keyword evidence="7" id="KW-0325">Glycoprotein</keyword>
<keyword evidence="3" id="KW-0336">GPI-anchor</keyword>
<feature type="transmembrane region" description="Helical" evidence="11">
    <location>
        <begin position="57"/>
        <end position="76"/>
    </location>
</feature>
<keyword evidence="11" id="KW-1133">Transmembrane helix</keyword>
<evidence type="ECO:0000256" key="5">
    <source>
        <dbReference type="ARBA" id="ARBA00022974"/>
    </source>
</evidence>
<sequence length="110" mass="11427">MGGAHENGDTTVGHSCWATPHKHPVNSRAVWSAHATKIPLEFQIQTKTSMESMKMKLFAAVVVMLMAVAAVSNVAAQEAPAPAPGPASAASVYVPAALISLISLSFGLLF</sequence>
<dbReference type="AlphaFoldDB" id="A0AAU9NUY0"/>
<gene>
    <name evidence="12" type="ORF">LVIROSA_LOCUS27796</name>
</gene>
<dbReference type="GO" id="GO:0098552">
    <property type="term" value="C:side of membrane"/>
    <property type="evidence" value="ECO:0007669"/>
    <property type="project" value="UniProtKB-KW"/>
</dbReference>
<evidence type="ECO:0000256" key="3">
    <source>
        <dbReference type="ARBA" id="ARBA00022622"/>
    </source>
</evidence>
<evidence type="ECO:0000256" key="11">
    <source>
        <dbReference type="SAM" id="Phobius"/>
    </source>
</evidence>
<comment type="subcellular location">
    <subcellularLocation>
        <location evidence="10">Endomembrane system</location>
        <topology evidence="10">Lipid-anchor</topology>
    </subcellularLocation>
    <subcellularLocation>
        <location evidence="1">Membrane</location>
        <topology evidence="1">Lipid-anchor</topology>
        <topology evidence="1">GPI-anchor</topology>
    </subcellularLocation>
</comment>
<dbReference type="PANTHER" id="PTHR34114">
    <property type="entry name" value="ARABINOGALACTAN PEPTIDE 1"/>
    <property type="match status" value="1"/>
</dbReference>
<dbReference type="InterPro" id="IPR039281">
    <property type="entry name" value="AGP3/12/13/14/21"/>
</dbReference>
<organism evidence="12 13">
    <name type="scientific">Lactuca virosa</name>
    <dbReference type="NCBI Taxonomy" id="75947"/>
    <lineage>
        <taxon>Eukaryota</taxon>
        <taxon>Viridiplantae</taxon>
        <taxon>Streptophyta</taxon>
        <taxon>Embryophyta</taxon>
        <taxon>Tracheophyta</taxon>
        <taxon>Spermatophyta</taxon>
        <taxon>Magnoliopsida</taxon>
        <taxon>eudicotyledons</taxon>
        <taxon>Gunneridae</taxon>
        <taxon>Pentapetalae</taxon>
        <taxon>asterids</taxon>
        <taxon>campanulids</taxon>
        <taxon>Asterales</taxon>
        <taxon>Asteraceae</taxon>
        <taxon>Cichorioideae</taxon>
        <taxon>Cichorieae</taxon>
        <taxon>Lactucinae</taxon>
        <taxon>Lactuca</taxon>
    </lineage>
</organism>
<reference evidence="12 13" key="1">
    <citation type="submission" date="2022-01" db="EMBL/GenBank/DDBJ databases">
        <authorList>
            <person name="Xiong W."/>
            <person name="Schranz E."/>
        </authorList>
    </citation>
    <scope>NUCLEOTIDE SEQUENCE [LARGE SCALE GENOMIC DNA]</scope>
</reference>
<evidence type="ECO:0000256" key="9">
    <source>
        <dbReference type="ARBA" id="ARBA00023288"/>
    </source>
</evidence>